<comment type="similarity">
    <text evidence="2">Belongs to the mitochondrion-specific ribosomal protein mL46 family.</text>
</comment>
<organism evidence="11 12">
    <name type="scientific">Hebeloma cylindrosporum</name>
    <dbReference type="NCBI Taxonomy" id="76867"/>
    <lineage>
        <taxon>Eukaryota</taxon>
        <taxon>Fungi</taxon>
        <taxon>Dikarya</taxon>
        <taxon>Basidiomycota</taxon>
        <taxon>Agaricomycotina</taxon>
        <taxon>Agaricomycetes</taxon>
        <taxon>Agaricomycetidae</taxon>
        <taxon>Agaricales</taxon>
        <taxon>Agaricineae</taxon>
        <taxon>Hymenogastraceae</taxon>
        <taxon>Hebeloma</taxon>
    </lineage>
</organism>
<evidence type="ECO:0000256" key="7">
    <source>
        <dbReference type="ARBA" id="ARBA00035190"/>
    </source>
</evidence>
<evidence type="ECO:0000256" key="4">
    <source>
        <dbReference type="ARBA" id="ARBA00022980"/>
    </source>
</evidence>
<dbReference type="PANTHER" id="PTHR13124:SF12">
    <property type="entry name" value="LARGE RIBOSOMAL SUBUNIT PROTEIN ML46"/>
    <property type="match status" value="1"/>
</dbReference>
<dbReference type="SUPFAM" id="SSF55811">
    <property type="entry name" value="Nudix"/>
    <property type="match status" value="1"/>
</dbReference>
<name>A0A0C2Z786_HEBCY</name>
<gene>
    <name evidence="11" type="ORF">M413DRAFT_438168</name>
</gene>
<evidence type="ECO:0000256" key="6">
    <source>
        <dbReference type="ARBA" id="ARBA00023274"/>
    </source>
</evidence>
<dbReference type="Proteomes" id="UP000053424">
    <property type="component" value="Unassembled WGS sequence"/>
</dbReference>
<accession>A0A0C2Z786</accession>
<sequence length="295" mass="33719">MLSRTSTKCARAVHPPWRRLLATETVTQTPSTAPTPPPRSKKSLRPHISTAIILNRSPIITRTPTLFEQAYYAYQARLRRALHNPFPYDFYFKQGTLLETRFNIEERKRERLAFGPGFLEKEDVSEEKRAADIAAVEQLALQEGEGEELMPRTRPENIEGDVKSLDRRGKRNLYLLLHASDDGKDIWRFPQGDVEKGQFLHQAAQKDLYAECGDLMDTWIVGKAPVGVYKPPQPIGASQETAERVVFFFKGHIMAGQVKPESGNIKDFAWLTKEEIETRLEGNYWDAVKDILSDY</sequence>
<dbReference type="OrthoDB" id="414075at2759"/>
<dbReference type="InterPro" id="IPR021757">
    <property type="entry name" value="Ribosomal_mL46_N"/>
</dbReference>
<reference evidence="12" key="2">
    <citation type="submission" date="2015-01" db="EMBL/GenBank/DDBJ databases">
        <title>Evolutionary Origins and Diversification of the Mycorrhizal Mutualists.</title>
        <authorList>
            <consortium name="DOE Joint Genome Institute"/>
            <consortium name="Mycorrhizal Genomics Consortium"/>
            <person name="Kohler A."/>
            <person name="Kuo A."/>
            <person name="Nagy L.G."/>
            <person name="Floudas D."/>
            <person name="Copeland A."/>
            <person name="Barry K.W."/>
            <person name="Cichocki N."/>
            <person name="Veneault-Fourrey C."/>
            <person name="LaButti K."/>
            <person name="Lindquist E.A."/>
            <person name="Lipzen A."/>
            <person name="Lundell T."/>
            <person name="Morin E."/>
            <person name="Murat C."/>
            <person name="Riley R."/>
            <person name="Ohm R."/>
            <person name="Sun H."/>
            <person name="Tunlid A."/>
            <person name="Henrissat B."/>
            <person name="Grigoriev I.V."/>
            <person name="Hibbett D.S."/>
            <person name="Martin F."/>
        </authorList>
    </citation>
    <scope>NUCLEOTIDE SEQUENCE [LARGE SCALE GENOMIC DNA]</scope>
    <source>
        <strain evidence="12">h7</strain>
    </source>
</reference>
<feature type="compositionally biased region" description="Low complexity" evidence="8">
    <location>
        <begin position="23"/>
        <end position="32"/>
    </location>
</feature>
<evidence type="ECO:0000256" key="8">
    <source>
        <dbReference type="SAM" id="MobiDB-lite"/>
    </source>
</evidence>
<evidence type="ECO:0000313" key="12">
    <source>
        <dbReference type="Proteomes" id="UP000053424"/>
    </source>
</evidence>
<reference evidence="11 12" key="1">
    <citation type="submission" date="2014-04" db="EMBL/GenBank/DDBJ databases">
        <authorList>
            <consortium name="DOE Joint Genome Institute"/>
            <person name="Kuo A."/>
            <person name="Gay G."/>
            <person name="Dore J."/>
            <person name="Kohler A."/>
            <person name="Nagy L.G."/>
            <person name="Floudas D."/>
            <person name="Copeland A."/>
            <person name="Barry K.W."/>
            <person name="Cichocki N."/>
            <person name="Veneault-Fourrey C."/>
            <person name="LaButti K."/>
            <person name="Lindquist E.A."/>
            <person name="Lipzen A."/>
            <person name="Lundell T."/>
            <person name="Morin E."/>
            <person name="Murat C."/>
            <person name="Sun H."/>
            <person name="Tunlid A."/>
            <person name="Henrissat B."/>
            <person name="Grigoriev I.V."/>
            <person name="Hibbett D.S."/>
            <person name="Martin F."/>
            <person name="Nordberg H.P."/>
            <person name="Cantor M.N."/>
            <person name="Hua S.X."/>
        </authorList>
    </citation>
    <scope>NUCLEOTIDE SEQUENCE [LARGE SCALE GENOMIC DNA]</scope>
    <source>
        <strain evidence="12">h7</strain>
    </source>
</reference>
<comment type="subcellular location">
    <subcellularLocation>
        <location evidence="1">Mitochondrion</location>
    </subcellularLocation>
</comment>
<dbReference type="AlphaFoldDB" id="A0A0C2Z786"/>
<feature type="domain" description="Large ribosomal subunit protein mL46 N-terminal" evidence="10">
    <location>
        <begin position="47"/>
        <end position="154"/>
    </location>
</feature>
<evidence type="ECO:0000313" key="11">
    <source>
        <dbReference type="EMBL" id="KIM49007.1"/>
    </source>
</evidence>
<dbReference type="InterPro" id="IPR015797">
    <property type="entry name" value="NUDIX_hydrolase-like_dom_sf"/>
</dbReference>
<dbReference type="InterPro" id="IPR000086">
    <property type="entry name" value="NUDIX_hydrolase_dom"/>
</dbReference>
<evidence type="ECO:0000256" key="1">
    <source>
        <dbReference type="ARBA" id="ARBA00004173"/>
    </source>
</evidence>
<dbReference type="PANTHER" id="PTHR13124">
    <property type="entry name" value="39S RIBOSOMAL PROTEIN L46, MITOCHONDRIAL PRECURSOR-RELATED"/>
    <property type="match status" value="1"/>
</dbReference>
<dbReference type="GO" id="GO:0003735">
    <property type="term" value="F:structural constituent of ribosome"/>
    <property type="evidence" value="ECO:0007669"/>
    <property type="project" value="InterPro"/>
</dbReference>
<evidence type="ECO:0000256" key="2">
    <source>
        <dbReference type="ARBA" id="ARBA00009070"/>
    </source>
</evidence>
<keyword evidence="3" id="KW-0809">Transit peptide</keyword>
<dbReference type="InterPro" id="IPR040008">
    <property type="entry name" value="Ribosomal_mL46"/>
</dbReference>
<keyword evidence="12" id="KW-1185">Reference proteome</keyword>
<dbReference type="Pfam" id="PF11788">
    <property type="entry name" value="MRP-L46"/>
    <property type="match status" value="1"/>
</dbReference>
<keyword evidence="4" id="KW-0689">Ribosomal protein</keyword>
<dbReference type="STRING" id="686832.A0A0C2Z786"/>
<dbReference type="EMBL" id="KN831768">
    <property type="protein sequence ID" value="KIM49007.1"/>
    <property type="molecule type" value="Genomic_DNA"/>
</dbReference>
<proteinExistence type="inferred from homology"/>
<evidence type="ECO:0000256" key="5">
    <source>
        <dbReference type="ARBA" id="ARBA00023128"/>
    </source>
</evidence>
<dbReference type="Pfam" id="PF00293">
    <property type="entry name" value="NUDIX"/>
    <property type="match status" value="1"/>
</dbReference>
<dbReference type="CDD" id="cd04661">
    <property type="entry name" value="NUDIX_MRP_L46"/>
    <property type="match status" value="1"/>
</dbReference>
<dbReference type="Gene3D" id="3.90.79.10">
    <property type="entry name" value="Nucleoside Triphosphate Pyrophosphohydrolase"/>
    <property type="match status" value="1"/>
</dbReference>
<evidence type="ECO:0000256" key="3">
    <source>
        <dbReference type="ARBA" id="ARBA00022946"/>
    </source>
</evidence>
<feature type="region of interest" description="Disordered" evidence="8">
    <location>
        <begin position="21"/>
        <end position="45"/>
    </location>
</feature>
<feature type="domain" description="Nudix hydrolase" evidence="9">
    <location>
        <begin position="169"/>
        <end position="282"/>
    </location>
</feature>
<protein>
    <recommendedName>
        <fullName evidence="7">Large ribosomal subunit protein mL46</fullName>
    </recommendedName>
</protein>
<dbReference type="InterPro" id="IPR033650">
    <property type="entry name" value="Ribosomal_mL46_NUDIX"/>
</dbReference>
<dbReference type="GO" id="GO:0005762">
    <property type="term" value="C:mitochondrial large ribosomal subunit"/>
    <property type="evidence" value="ECO:0007669"/>
    <property type="project" value="TreeGrafter"/>
</dbReference>
<dbReference type="HOGENOM" id="CLU_040204_0_0_1"/>
<evidence type="ECO:0000259" key="9">
    <source>
        <dbReference type="Pfam" id="PF00293"/>
    </source>
</evidence>
<keyword evidence="5" id="KW-0496">Mitochondrion</keyword>
<evidence type="ECO:0000259" key="10">
    <source>
        <dbReference type="Pfam" id="PF11788"/>
    </source>
</evidence>
<keyword evidence="6" id="KW-0687">Ribonucleoprotein</keyword>